<proteinExistence type="predicted"/>
<dbReference type="Proteomes" id="UP001595478">
    <property type="component" value="Unassembled WGS sequence"/>
</dbReference>
<dbReference type="EMBL" id="JBHRSW010000004">
    <property type="protein sequence ID" value="MFC3120369.1"/>
    <property type="molecule type" value="Genomic_DNA"/>
</dbReference>
<dbReference type="RefSeq" id="WP_376918505.1">
    <property type="nucleotide sequence ID" value="NZ_JBHRSW010000004.1"/>
</dbReference>
<protein>
    <recommendedName>
        <fullName evidence="4">DUF4402 domain-containing protein</fullName>
    </recommendedName>
</protein>
<feature type="chain" id="PRO_5046084281" description="DUF4402 domain-containing protein" evidence="1">
    <location>
        <begin position="21"/>
        <end position="151"/>
    </location>
</feature>
<accession>A0ABV7FM01</accession>
<name>A0ABV7FM01_9ALTE</name>
<organism evidence="2 3">
    <name type="scientific">Agaribacter flavus</name>
    <dbReference type="NCBI Taxonomy" id="1902781"/>
    <lineage>
        <taxon>Bacteria</taxon>
        <taxon>Pseudomonadati</taxon>
        <taxon>Pseudomonadota</taxon>
        <taxon>Gammaproteobacteria</taxon>
        <taxon>Alteromonadales</taxon>
        <taxon>Alteromonadaceae</taxon>
        <taxon>Agaribacter</taxon>
    </lineage>
</organism>
<evidence type="ECO:0000256" key="1">
    <source>
        <dbReference type="SAM" id="SignalP"/>
    </source>
</evidence>
<keyword evidence="1" id="KW-0732">Signal</keyword>
<evidence type="ECO:0000313" key="2">
    <source>
        <dbReference type="EMBL" id="MFC3120369.1"/>
    </source>
</evidence>
<comment type="caution">
    <text evidence="2">The sequence shown here is derived from an EMBL/GenBank/DDBJ whole genome shotgun (WGS) entry which is preliminary data.</text>
</comment>
<evidence type="ECO:0008006" key="4">
    <source>
        <dbReference type="Google" id="ProtNLM"/>
    </source>
</evidence>
<evidence type="ECO:0000313" key="3">
    <source>
        <dbReference type="Proteomes" id="UP001595478"/>
    </source>
</evidence>
<sequence length="151" mass="16095">MRVFIFALICLLCASGKAQLLEVDPVDMGTVALADNNSVQTLSIDVFGNVVNSGGFRVIIDGQPGLYRATNLLPNVLYNVTVSVQNATMNPNQASLEFFVFDIPSYDQQVLTDVNGEADIRVGGRITTSGSGGRIFAEAPHVSAIQITIGF</sequence>
<keyword evidence="3" id="KW-1185">Reference proteome</keyword>
<reference evidence="3" key="1">
    <citation type="journal article" date="2019" name="Int. J. Syst. Evol. Microbiol.">
        <title>The Global Catalogue of Microorganisms (GCM) 10K type strain sequencing project: providing services to taxonomists for standard genome sequencing and annotation.</title>
        <authorList>
            <consortium name="The Broad Institute Genomics Platform"/>
            <consortium name="The Broad Institute Genome Sequencing Center for Infectious Disease"/>
            <person name="Wu L."/>
            <person name="Ma J."/>
        </authorList>
    </citation>
    <scope>NUCLEOTIDE SEQUENCE [LARGE SCALE GENOMIC DNA]</scope>
    <source>
        <strain evidence="3">KCTC 52473</strain>
    </source>
</reference>
<gene>
    <name evidence="2" type="ORF">ACFOHL_01920</name>
</gene>
<feature type="signal peptide" evidence="1">
    <location>
        <begin position="1"/>
        <end position="20"/>
    </location>
</feature>